<dbReference type="PANTHER" id="PTHR48458:SF1">
    <property type="entry name" value="SET DOMAIN-CONTAINING PROTEIN"/>
    <property type="match status" value="1"/>
</dbReference>
<organism evidence="2 3">
    <name type="scientific">Erythranthe guttata</name>
    <name type="common">Yellow monkey flower</name>
    <name type="synonym">Mimulus guttatus</name>
    <dbReference type="NCBI Taxonomy" id="4155"/>
    <lineage>
        <taxon>Eukaryota</taxon>
        <taxon>Viridiplantae</taxon>
        <taxon>Streptophyta</taxon>
        <taxon>Embryophyta</taxon>
        <taxon>Tracheophyta</taxon>
        <taxon>Spermatophyta</taxon>
        <taxon>Magnoliopsida</taxon>
        <taxon>eudicotyledons</taxon>
        <taxon>Gunneridae</taxon>
        <taxon>Pentapetalae</taxon>
        <taxon>asterids</taxon>
        <taxon>lamiids</taxon>
        <taxon>Lamiales</taxon>
        <taxon>Phrymaceae</taxon>
        <taxon>Erythranthe</taxon>
    </lineage>
</organism>
<dbReference type="Proteomes" id="UP000030748">
    <property type="component" value="Unassembled WGS sequence"/>
</dbReference>
<evidence type="ECO:0000313" key="2">
    <source>
        <dbReference type="EMBL" id="EYU30387.1"/>
    </source>
</evidence>
<dbReference type="AlphaFoldDB" id="A0A022QNV2"/>
<evidence type="ECO:0000259" key="1">
    <source>
        <dbReference type="Pfam" id="PF00856"/>
    </source>
</evidence>
<accession>A0A022QNV2</accession>
<feature type="non-terminal residue" evidence="2">
    <location>
        <position position="1"/>
    </location>
</feature>
<name>A0A022QNV2_ERYGU</name>
<dbReference type="InterPro" id="IPR001214">
    <property type="entry name" value="SET_dom"/>
</dbReference>
<dbReference type="STRING" id="4155.A0A022QNV2"/>
<dbReference type="Pfam" id="PF00856">
    <property type="entry name" value="SET"/>
    <property type="match status" value="1"/>
</dbReference>
<keyword evidence="3" id="KW-1185">Reference proteome</keyword>
<protein>
    <recommendedName>
        <fullName evidence="1">SET domain-containing protein</fullName>
    </recommendedName>
</protein>
<dbReference type="Gene3D" id="2.170.270.10">
    <property type="entry name" value="SET domain"/>
    <property type="match status" value="1"/>
</dbReference>
<feature type="domain" description="SET" evidence="1">
    <location>
        <begin position="3"/>
        <end position="111"/>
    </location>
</feature>
<dbReference type="SUPFAM" id="SSF82199">
    <property type="entry name" value="SET domain"/>
    <property type="match status" value="1"/>
</dbReference>
<dbReference type="InterPro" id="IPR053114">
    <property type="entry name" value="ATXR5/ATXR6"/>
</dbReference>
<sequence length="129" mass="14739">YIVEADGPINDMTLIAKYAGDVDYIRNREEDDCDSMMTLLSSADPSISLVSCADRIGNISRFVSGVKNHTTKGRKKQNINCVRYNVDKECVVFLVANRDIANGESLSYNYNGREYEYPAHYCVYFKFFF</sequence>
<evidence type="ECO:0000313" key="3">
    <source>
        <dbReference type="Proteomes" id="UP000030748"/>
    </source>
</evidence>
<gene>
    <name evidence="2" type="ORF">MIMGU_mgv1a026088mg</name>
</gene>
<dbReference type="InterPro" id="IPR046341">
    <property type="entry name" value="SET_dom_sf"/>
</dbReference>
<proteinExistence type="predicted"/>
<reference evidence="2 3" key="1">
    <citation type="journal article" date="2013" name="Proc. Natl. Acad. Sci. U.S.A.">
        <title>Fine-scale variation in meiotic recombination in Mimulus inferred from population shotgun sequencing.</title>
        <authorList>
            <person name="Hellsten U."/>
            <person name="Wright K.M."/>
            <person name="Jenkins J."/>
            <person name="Shu S."/>
            <person name="Yuan Y."/>
            <person name="Wessler S.R."/>
            <person name="Schmutz J."/>
            <person name="Willis J.H."/>
            <person name="Rokhsar D.S."/>
        </authorList>
    </citation>
    <scope>NUCLEOTIDE SEQUENCE [LARGE SCALE GENOMIC DNA]</scope>
    <source>
        <strain evidence="3">cv. DUN x IM62</strain>
    </source>
</reference>
<dbReference type="EMBL" id="KI631062">
    <property type="protein sequence ID" value="EYU30387.1"/>
    <property type="molecule type" value="Genomic_DNA"/>
</dbReference>
<dbReference type="PANTHER" id="PTHR48458">
    <property type="entry name" value="SET DOMAIN-CONTAINING PROTEIN"/>
    <property type="match status" value="1"/>
</dbReference>